<evidence type="ECO:0000313" key="1">
    <source>
        <dbReference type="EMBL" id="KEK18740.1"/>
    </source>
</evidence>
<sequence length="106" mass="12587">KGVKWWVVQGFPINKDKLVNEVKTYLVEQSDSEDGFKSIEVEYHFTSGHCVDVVYKDEPNVIYTYRYIEDVSEKNSKGKKVLIYYVKLTDGQDEEIYQFKHMHQEL</sequence>
<dbReference type="AlphaFoldDB" id="A0A073JWR0"/>
<comment type="caution">
    <text evidence="1">The sequence shown here is derived from an EMBL/GenBank/DDBJ whole genome shotgun (WGS) entry which is preliminary data.</text>
</comment>
<protein>
    <submittedName>
        <fullName evidence="1">Uncharacterized protein</fullName>
    </submittedName>
</protein>
<gene>
    <name evidence="1" type="ORF">BAMA_04340</name>
</gene>
<dbReference type="InterPro" id="IPR021486">
    <property type="entry name" value="DUF3139"/>
</dbReference>
<reference evidence="1 2" key="1">
    <citation type="submission" date="2014-06" db="EMBL/GenBank/DDBJ databases">
        <title>Draft genome sequence of Bacillus manliponensis JCM 15802 (MCCC 1A00708).</title>
        <authorList>
            <person name="Lai Q."/>
            <person name="Liu Y."/>
            <person name="Shao Z."/>
        </authorList>
    </citation>
    <scope>NUCLEOTIDE SEQUENCE [LARGE SCALE GENOMIC DNA]</scope>
    <source>
        <strain evidence="1 2">JCM 15802</strain>
    </source>
</reference>
<dbReference type="OrthoDB" id="2891317at2"/>
<feature type="non-terminal residue" evidence="1">
    <location>
        <position position="1"/>
    </location>
</feature>
<dbReference type="RefSeq" id="WP_034640449.1">
    <property type="nucleotide sequence ID" value="NZ_JOTN01000012.1"/>
</dbReference>
<keyword evidence="2" id="KW-1185">Reference proteome</keyword>
<dbReference type="EMBL" id="JOTN01000012">
    <property type="protein sequence ID" value="KEK18740.1"/>
    <property type="molecule type" value="Genomic_DNA"/>
</dbReference>
<accession>A0A073JWR0</accession>
<dbReference type="Proteomes" id="UP000027822">
    <property type="component" value="Unassembled WGS sequence"/>
</dbReference>
<proteinExistence type="predicted"/>
<name>A0A073JWR0_9BACI</name>
<dbReference type="Pfam" id="PF11337">
    <property type="entry name" value="DUF3139"/>
    <property type="match status" value="1"/>
</dbReference>
<organism evidence="1 2">
    <name type="scientific">Bacillus manliponensis</name>
    <dbReference type="NCBI Taxonomy" id="574376"/>
    <lineage>
        <taxon>Bacteria</taxon>
        <taxon>Bacillati</taxon>
        <taxon>Bacillota</taxon>
        <taxon>Bacilli</taxon>
        <taxon>Bacillales</taxon>
        <taxon>Bacillaceae</taxon>
        <taxon>Bacillus</taxon>
        <taxon>Bacillus cereus group</taxon>
    </lineage>
</organism>
<evidence type="ECO:0000313" key="2">
    <source>
        <dbReference type="Proteomes" id="UP000027822"/>
    </source>
</evidence>